<name>B7P4N7_IXOSC</name>
<dbReference type="EMBL" id="ABJB010222849">
    <property type="status" value="NOT_ANNOTATED_CDS"/>
    <property type="molecule type" value="Genomic_DNA"/>
</dbReference>
<dbReference type="InterPro" id="IPR042089">
    <property type="entry name" value="Peptidase_M13_dom_2"/>
</dbReference>
<organism>
    <name type="scientific">Ixodes scapularis</name>
    <name type="common">Black-legged tick</name>
    <name type="synonym">Deer tick</name>
    <dbReference type="NCBI Taxonomy" id="6945"/>
    <lineage>
        <taxon>Eukaryota</taxon>
        <taxon>Metazoa</taxon>
        <taxon>Ecdysozoa</taxon>
        <taxon>Arthropoda</taxon>
        <taxon>Chelicerata</taxon>
        <taxon>Arachnida</taxon>
        <taxon>Acari</taxon>
        <taxon>Parasitiformes</taxon>
        <taxon>Ixodida</taxon>
        <taxon>Ixodoidea</taxon>
        <taxon>Ixodidae</taxon>
        <taxon>Ixodinae</taxon>
        <taxon>Ixodes</taxon>
    </lineage>
</organism>
<evidence type="ECO:0008006" key="4">
    <source>
        <dbReference type="Google" id="ProtNLM"/>
    </source>
</evidence>
<evidence type="ECO:0000313" key="1">
    <source>
        <dbReference type="EMBL" id="EEC01559.1"/>
    </source>
</evidence>
<evidence type="ECO:0000313" key="3">
    <source>
        <dbReference type="Proteomes" id="UP000001555"/>
    </source>
</evidence>
<dbReference type="Gene3D" id="3.40.390.10">
    <property type="entry name" value="Collagenase (Catalytic Domain)"/>
    <property type="match status" value="1"/>
</dbReference>
<reference evidence="1 3" key="1">
    <citation type="submission" date="2008-03" db="EMBL/GenBank/DDBJ databases">
        <title>Annotation of Ixodes scapularis.</title>
        <authorList>
            <consortium name="Ixodes scapularis Genome Project Consortium"/>
            <person name="Caler E."/>
            <person name="Hannick L.I."/>
            <person name="Bidwell S."/>
            <person name="Joardar V."/>
            <person name="Thiagarajan M."/>
            <person name="Amedeo P."/>
            <person name="Galinsky K.J."/>
            <person name="Schobel S."/>
            <person name="Inman J."/>
            <person name="Hostetler J."/>
            <person name="Miller J."/>
            <person name="Hammond M."/>
            <person name="Megy K."/>
            <person name="Lawson D."/>
            <person name="Kodira C."/>
            <person name="Sutton G."/>
            <person name="Meyer J."/>
            <person name="Hill C.A."/>
            <person name="Birren B."/>
            <person name="Nene V."/>
            <person name="Collins F."/>
            <person name="Alarcon-Chaidez F."/>
            <person name="Wikel S."/>
            <person name="Strausberg R."/>
        </authorList>
    </citation>
    <scope>NUCLEOTIDE SEQUENCE [LARGE SCALE GENOMIC DNA]</scope>
    <source>
        <strain evidence="3">Wikel</strain>
        <strain evidence="1">Wikel colony</strain>
    </source>
</reference>
<protein>
    <recommendedName>
        <fullName evidence="4">Peptidase M13 N-terminal domain-containing protein</fullName>
    </recommendedName>
</protein>
<dbReference type="OrthoDB" id="6485594at2759"/>
<dbReference type="EnsemblMetazoa" id="ISCW001219-RA">
    <property type="protein sequence ID" value="ISCW001219-PA"/>
    <property type="gene ID" value="ISCW001219"/>
</dbReference>
<keyword evidence="3" id="KW-1185">Reference proteome</keyword>
<dbReference type="InterPro" id="IPR024079">
    <property type="entry name" value="MetalloPept_cat_dom_sf"/>
</dbReference>
<dbReference type="SUPFAM" id="SSF55486">
    <property type="entry name" value="Metalloproteases ('zincins'), catalytic domain"/>
    <property type="match status" value="1"/>
</dbReference>
<dbReference type="PaxDb" id="6945-B7P4N7"/>
<proteinExistence type="predicted"/>
<dbReference type="HOGENOM" id="CLU_1449224_0_0_1"/>
<gene>
    <name evidence="1" type="ORF">IscW_ISCW001219</name>
</gene>
<evidence type="ECO:0000313" key="2">
    <source>
        <dbReference type="EnsemblMetazoa" id="ISCW001219-PA"/>
    </source>
</evidence>
<reference evidence="2" key="2">
    <citation type="submission" date="2020-05" db="UniProtKB">
        <authorList>
            <consortium name="EnsemblMetazoa"/>
        </authorList>
    </citation>
    <scope>IDENTIFICATION</scope>
    <source>
        <strain evidence="2">wikel</strain>
    </source>
</reference>
<dbReference type="VEuPathDB" id="VectorBase:ISCW001219"/>
<dbReference type="Gene3D" id="1.10.1380.10">
    <property type="entry name" value="Neutral endopeptidase , domain2"/>
    <property type="match status" value="1"/>
</dbReference>
<dbReference type="Proteomes" id="UP000001555">
    <property type="component" value="Unassembled WGS sequence"/>
</dbReference>
<dbReference type="EMBL" id="ABJB010125624">
    <property type="status" value="NOT_ANNOTATED_CDS"/>
    <property type="molecule type" value="Genomic_DNA"/>
</dbReference>
<dbReference type="EMBL" id="ABJB010009838">
    <property type="status" value="NOT_ANNOTATED_CDS"/>
    <property type="molecule type" value="Genomic_DNA"/>
</dbReference>
<dbReference type="InParanoid" id="B7P4N7"/>
<dbReference type="GO" id="GO:0008237">
    <property type="term" value="F:metallopeptidase activity"/>
    <property type="evidence" value="ECO:0007669"/>
    <property type="project" value="InterPro"/>
</dbReference>
<dbReference type="EMBL" id="DS636598">
    <property type="protein sequence ID" value="EEC01559.1"/>
    <property type="molecule type" value="Genomic_DNA"/>
</dbReference>
<dbReference type="EMBL" id="ABJB010422473">
    <property type="status" value="NOT_ANNOTATED_CDS"/>
    <property type="molecule type" value="Genomic_DNA"/>
</dbReference>
<dbReference type="VEuPathDB" id="VectorBase:ISCI001219"/>
<dbReference type="EMBL" id="ABJB010716424">
    <property type="status" value="NOT_ANNOTATED_CDS"/>
    <property type="molecule type" value="Genomic_DNA"/>
</dbReference>
<dbReference type="EMBL" id="ABJB010560092">
    <property type="status" value="NOT_ANNOTATED_CDS"/>
    <property type="molecule type" value="Genomic_DNA"/>
</dbReference>
<accession>B7P4N7</accession>
<dbReference type="AlphaFoldDB" id="B7P4N7"/>
<dbReference type="VEuPathDB" id="VectorBase:ISCP_035510"/>
<sequence>MDRENKESLLQQLREAFSNRKYFLISAAHPDCLWVDQFVSARRDLQVDPCGDFYSYACSTNWSSATLPSNGASYRRRTVGQTLLNLHSYFNATIKRNYPQDLEGRFLHQVSSLFLDCLIEYKGRNERESLVGLSRDFKLYDSKSEENLTALIATLDRELRLFPFVTVTVMPDTYKLIMTPSSTILKR</sequence>